<feature type="repeat" description="TPR" evidence="3">
    <location>
        <begin position="107"/>
        <end position="140"/>
    </location>
</feature>
<accession>A0A2Z4G6U4</accession>
<dbReference type="InterPro" id="IPR011990">
    <property type="entry name" value="TPR-like_helical_dom_sf"/>
</dbReference>
<evidence type="ECO:0000256" key="2">
    <source>
        <dbReference type="ARBA" id="ARBA00022803"/>
    </source>
</evidence>
<dbReference type="Pfam" id="PF13174">
    <property type="entry name" value="TPR_6"/>
    <property type="match status" value="3"/>
</dbReference>
<dbReference type="OrthoDB" id="9814448at2"/>
<dbReference type="AlphaFoldDB" id="A0A2Z4G6U4"/>
<dbReference type="PROSITE" id="PS50005">
    <property type="entry name" value="TPR"/>
    <property type="match status" value="1"/>
</dbReference>
<dbReference type="InterPro" id="IPR051012">
    <property type="entry name" value="CellSynth/LPSAsmb/PSIAsmb"/>
</dbReference>
<evidence type="ECO:0000313" key="6">
    <source>
        <dbReference type="Proteomes" id="UP000249873"/>
    </source>
</evidence>
<feature type="chain" id="PRO_5016291647" description="Outer membrane lipoprotein BamD-like domain-containing protein" evidence="4">
    <location>
        <begin position="21"/>
        <end position="998"/>
    </location>
</feature>
<dbReference type="PANTHER" id="PTHR45586">
    <property type="entry name" value="TPR REPEAT-CONTAINING PROTEIN PA4667"/>
    <property type="match status" value="1"/>
</dbReference>
<organism evidence="5 6">
    <name type="scientific">Arcticibacterium luteifluviistationis</name>
    <dbReference type="NCBI Taxonomy" id="1784714"/>
    <lineage>
        <taxon>Bacteria</taxon>
        <taxon>Pseudomonadati</taxon>
        <taxon>Bacteroidota</taxon>
        <taxon>Cytophagia</taxon>
        <taxon>Cytophagales</taxon>
        <taxon>Leadbetterellaceae</taxon>
        <taxon>Arcticibacterium</taxon>
    </lineage>
</organism>
<dbReference type="Pfam" id="PF13432">
    <property type="entry name" value="TPR_16"/>
    <property type="match status" value="4"/>
</dbReference>
<reference evidence="5 6" key="1">
    <citation type="submission" date="2018-05" db="EMBL/GenBank/DDBJ databases">
        <title>Complete genome sequence of Arcticibacterium luteifluviistationis SM1504T, a cytophagaceae bacterium isolated from Arctic surface seawater.</title>
        <authorList>
            <person name="Li Y."/>
            <person name="Qin Q.-L."/>
        </authorList>
    </citation>
    <scope>NUCLEOTIDE SEQUENCE [LARGE SCALE GENOMIC DNA]</scope>
    <source>
        <strain evidence="5 6">SM1504</strain>
    </source>
</reference>
<dbReference type="SUPFAM" id="SSF48452">
    <property type="entry name" value="TPR-like"/>
    <property type="match status" value="5"/>
</dbReference>
<feature type="signal peptide" evidence="4">
    <location>
        <begin position="1"/>
        <end position="20"/>
    </location>
</feature>
<evidence type="ECO:0000256" key="1">
    <source>
        <dbReference type="ARBA" id="ARBA00022737"/>
    </source>
</evidence>
<dbReference type="EMBL" id="CP029480">
    <property type="protein sequence ID" value="AWV96872.1"/>
    <property type="molecule type" value="Genomic_DNA"/>
</dbReference>
<dbReference type="RefSeq" id="WP_111369974.1">
    <property type="nucleotide sequence ID" value="NZ_CP029480.1"/>
</dbReference>
<evidence type="ECO:0008006" key="7">
    <source>
        <dbReference type="Google" id="ProtNLM"/>
    </source>
</evidence>
<dbReference type="InterPro" id="IPR019734">
    <property type="entry name" value="TPR_rpt"/>
</dbReference>
<evidence type="ECO:0000256" key="3">
    <source>
        <dbReference type="PROSITE-ProRule" id="PRU00339"/>
    </source>
</evidence>
<proteinExistence type="predicted"/>
<dbReference type="KEGG" id="als:DJ013_01205"/>
<keyword evidence="6" id="KW-1185">Reference proteome</keyword>
<keyword evidence="4" id="KW-0732">Signal</keyword>
<protein>
    <recommendedName>
        <fullName evidence="7">Outer membrane lipoprotein BamD-like domain-containing protein</fullName>
    </recommendedName>
</protein>
<keyword evidence="2 3" id="KW-0802">TPR repeat</keyword>
<evidence type="ECO:0000313" key="5">
    <source>
        <dbReference type="EMBL" id="AWV96872.1"/>
    </source>
</evidence>
<evidence type="ECO:0000256" key="4">
    <source>
        <dbReference type="SAM" id="SignalP"/>
    </source>
</evidence>
<keyword evidence="1" id="KW-0677">Repeat</keyword>
<dbReference type="Gene3D" id="1.25.40.10">
    <property type="entry name" value="Tetratricopeptide repeat domain"/>
    <property type="match status" value="8"/>
</dbReference>
<name>A0A2Z4G6U4_9BACT</name>
<dbReference type="SMART" id="SM00028">
    <property type="entry name" value="TPR"/>
    <property type="match status" value="16"/>
</dbReference>
<gene>
    <name evidence="5" type="ORF">DJ013_01205</name>
</gene>
<dbReference type="Proteomes" id="UP000249873">
    <property type="component" value="Chromosome"/>
</dbReference>
<dbReference type="PANTHER" id="PTHR45586:SF1">
    <property type="entry name" value="LIPOPOLYSACCHARIDE ASSEMBLY PROTEIN B"/>
    <property type="match status" value="1"/>
</dbReference>
<sequence length="998" mass="113880">MKKIFLIAFSCILYTPLVFSQNTLSYTETEAHYNAGVELFEKKAYSAARKEFKNYVDLSSGSINPNKFNIANAEYYSAVSALYTNSLDADIEVHRFVLNHSEHPKAKIIFSDLGENFYEKGDYAKAVEYLSKAIEFRQDNIAIYELRFKLGIAYYQLKDYNKALIEFNYVKRTVAENAINAAYYAAVINFQNENFDDALVDLHRVENVNPYKIEVPNWIGQILYRQEKYDELLAYAEPIIANPNGRKTDEICMVAAEVLFFKNDFEKAAQYYDRFKVLRRGAVEPQLTFRHAYSLYKTEQHEKAIEVFKLIADREDELGQQAAYYLGISALTTGDLNSAMAAFDFARKTDFDLEIKEEASYNYIKVQVEQNNNESAISSLRDYVTAYPNGKYIDEANELMSEVLFETNDYEKAIGYIENLKRTTPKIDEAYQKLCYGQAVIEYNAENFDKAITYFEKAISKPIDRTLAQNAKFWKAESAYAAEKPNVESLYKEIVSSGTREQKNKSLYSLGYISYNNEEYAQALNYFKDFLSASSSSDSQQSREDAQLRIADCYLVRKDFRSALNSYNTAIENNRADKDYALFQKGVTLDFMGRKDEARSTFDQFARLYENSRLLDDALFERGNLELEKNDYLSAITTLSEMLRKRPRSVLVPFALLKRALAYGNVENYDKAISDFKILINRFGNHETANEALIGLRDIMNLTGRSEDFADIADEYQSNNPGSSSAVALQYDAAKNLFYTEKYSSAIPALKRFIQNNPTNTNAKEARYLIAESYYFSDDLKNALPYFKDVADDGQSQWAAKAAIRAANIEFEAGDYRNAVSDFQNVLSSSDSKRDQVAAWEGLFQSYYYLGDYENSIKYSRDAIADGGGVVIGIKNKAELYIGKCHLKRRDFTSAKAQFDKVIGMDKDVNGAEAKYLLGEMLYEGGKYEDAIKEMQSLAQDFGDYVTWYEKAFLLIADCYVGQKDAFMAKATLNSIIENSGNSETVDVAKAKLRNIPK</sequence>